<comment type="caution">
    <text evidence="32">The sequence shown here is derived from an EMBL/GenBank/DDBJ whole genome shotgun (WGS) entry which is preliminary data.</text>
</comment>
<accession>A0A095SI54</accession>
<dbReference type="STRING" id="1177154.Y5S_02386"/>
<dbReference type="Proteomes" id="UP000029444">
    <property type="component" value="Unassembled WGS sequence"/>
</dbReference>
<dbReference type="PANTHER" id="PTHR32282">
    <property type="entry name" value="BINDING PROTEIN TRANSPEPTIDASE, PUTATIVE-RELATED"/>
    <property type="match status" value="1"/>
</dbReference>
<name>A0A095SI54_9GAMM</name>
<comment type="function">
    <text evidence="1">Cell wall formation. Synthesis of cross-linked peptidoglycan from the lipid intermediates. The enzyme has a penicillin-insensitive transglycosylase N-terminal domain (formation of linear glycan strands) and a penicillin-sensitive transpeptidase C-terminal domain (cross-linking of the peptide subunits).</text>
</comment>
<evidence type="ECO:0000256" key="8">
    <source>
        <dbReference type="ARBA" id="ARBA00022475"/>
    </source>
</evidence>
<feature type="domain" description="Penicillin-binding protein OB-like" evidence="31">
    <location>
        <begin position="366"/>
        <end position="465"/>
    </location>
</feature>
<evidence type="ECO:0000313" key="32">
    <source>
        <dbReference type="EMBL" id="KGD64331.1"/>
    </source>
</evidence>
<keyword evidence="17" id="KW-0735">Signal-anchor</keyword>
<comment type="pathway">
    <text evidence="27">Glycan biosynthesis.</text>
</comment>
<evidence type="ECO:0000256" key="28">
    <source>
        <dbReference type="SAM" id="MobiDB-lite"/>
    </source>
</evidence>
<evidence type="ECO:0000256" key="2">
    <source>
        <dbReference type="ARBA" id="ARBA00004249"/>
    </source>
</evidence>
<dbReference type="InterPro" id="IPR036950">
    <property type="entry name" value="PBP_transglycosylase"/>
</dbReference>
<comment type="catalytic activity">
    <reaction evidence="26">
        <text>[GlcNAc-(1-&gt;4)-Mur2Ac(oyl-L-Ala-gamma-D-Glu-L-Lys-D-Ala-D-Ala)](n)-di-trans,octa-cis-undecaprenyl diphosphate + beta-D-GlcNAc-(1-&gt;4)-Mur2Ac(oyl-L-Ala-gamma-D-Glu-L-Lys-D-Ala-D-Ala)-di-trans,octa-cis-undecaprenyl diphosphate = [GlcNAc-(1-&gt;4)-Mur2Ac(oyl-L-Ala-gamma-D-Glu-L-Lys-D-Ala-D-Ala)](n+1)-di-trans,octa-cis-undecaprenyl diphosphate + di-trans,octa-cis-undecaprenyl diphosphate + H(+)</text>
        <dbReference type="Rhea" id="RHEA:23708"/>
        <dbReference type="Rhea" id="RHEA-COMP:9602"/>
        <dbReference type="Rhea" id="RHEA-COMP:9603"/>
        <dbReference type="ChEBI" id="CHEBI:15378"/>
        <dbReference type="ChEBI" id="CHEBI:58405"/>
        <dbReference type="ChEBI" id="CHEBI:60033"/>
        <dbReference type="ChEBI" id="CHEBI:78435"/>
        <dbReference type="EC" id="2.4.99.28"/>
    </reaction>
</comment>
<feature type="domain" description="Glycosyl transferase family 51" evidence="30">
    <location>
        <begin position="59"/>
        <end position="232"/>
    </location>
</feature>
<dbReference type="InterPro" id="IPR001264">
    <property type="entry name" value="Glyco_trans_51"/>
</dbReference>
<evidence type="ECO:0000256" key="16">
    <source>
        <dbReference type="ARBA" id="ARBA00022960"/>
    </source>
</evidence>
<gene>
    <name evidence="32" type="ORF">Y5S_02386</name>
</gene>
<evidence type="ECO:0000256" key="24">
    <source>
        <dbReference type="ARBA" id="ARBA00034000"/>
    </source>
</evidence>
<dbReference type="EC" id="3.4.16.4" evidence="6"/>
<dbReference type="GO" id="GO:0006508">
    <property type="term" value="P:proteolysis"/>
    <property type="evidence" value="ECO:0007669"/>
    <property type="project" value="UniProtKB-KW"/>
</dbReference>
<proteinExistence type="inferred from homology"/>
<keyword evidence="11" id="KW-0645">Protease</keyword>
<dbReference type="EMBL" id="ARXV01000009">
    <property type="protein sequence ID" value="KGD64331.1"/>
    <property type="molecule type" value="Genomic_DNA"/>
</dbReference>
<keyword evidence="9" id="KW-0997">Cell inner membrane</keyword>
<dbReference type="Gene3D" id="3.40.710.10">
    <property type="entry name" value="DD-peptidase/beta-lactamase superfamily"/>
    <property type="match status" value="2"/>
</dbReference>
<comment type="pathway">
    <text evidence="3">Cell wall biogenesis; peptidoglycan biosynthesis.</text>
</comment>
<dbReference type="Pfam" id="PF00905">
    <property type="entry name" value="Transpeptidase"/>
    <property type="match status" value="1"/>
</dbReference>
<keyword evidence="10" id="KW-0121">Carboxypeptidase</keyword>
<evidence type="ECO:0000256" key="4">
    <source>
        <dbReference type="ARBA" id="ARBA00007090"/>
    </source>
</evidence>
<keyword evidence="33" id="KW-1185">Reference proteome</keyword>
<dbReference type="InterPro" id="IPR012338">
    <property type="entry name" value="Beta-lactam/transpept-like"/>
</dbReference>
<dbReference type="Pfam" id="PF17092">
    <property type="entry name" value="PCB_OB"/>
    <property type="match status" value="1"/>
</dbReference>
<dbReference type="EC" id="2.4.99.28" evidence="25"/>
<evidence type="ECO:0000256" key="13">
    <source>
        <dbReference type="ARBA" id="ARBA00022679"/>
    </source>
</evidence>
<comment type="subcellular location">
    <subcellularLocation>
        <location evidence="2">Cell inner membrane</location>
        <topology evidence="2">Single-pass type II membrane protein</topology>
    </subcellularLocation>
</comment>
<keyword evidence="13" id="KW-0808">Transferase</keyword>
<organism evidence="32 33">
    <name type="scientific">Alcanivorax nanhaiticus</name>
    <dbReference type="NCBI Taxonomy" id="1177154"/>
    <lineage>
        <taxon>Bacteria</taxon>
        <taxon>Pseudomonadati</taxon>
        <taxon>Pseudomonadota</taxon>
        <taxon>Gammaproteobacteria</taxon>
        <taxon>Oceanospirillales</taxon>
        <taxon>Alcanivoracaceae</taxon>
        <taxon>Alcanivorax</taxon>
    </lineage>
</organism>
<dbReference type="InterPro" id="IPR001460">
    <property type="entry name" value="PCN-bd_Tpept"/>
</dbReference>
<keyword evidence="19" id="KW-1133">Transmembrane helix</keyword>
<dbReference type="InterPro" id="IPR023346">
    <property type="entry name" value="Lysozyme-like_dom_sf"/>
</dbReference>
<evidence type="ECO:0000256" key="11">
    <source>
        <dbReference type="ARBA" id="ARBA00022670"/>
    </source>
</evidence>
<feature type="domain" description="Penicillin-binding protein transpeptidase" evidence="29">
    <location>
        <begin position="470"/>
        <end position="786"/>
    </location>
</feature>
<dbReference type="GO" id="GO:0009252">
    <property type="term" value="P:peptidoglycan biosynthetic process"/>
    <property type="evidence" value="ECO:0007669"/>
    <property type="project" value="UniProtKB-UniPathway"/>
</dbReference>
<dbReference type="Pfam" id="PF00912">
    <property type="entry name" value="Transgly"/>
    <property type="match status" value="1"/>
</dbReference>
<reference evidence="32 33" key="1">
    <citation type="submission" date="2012-09" db="EMBL/GenBank/DDBJ databases">
        <title>Genome Sequence of alkane-degrading Bacterium Alcanivorax sp. 19-m-6.</title>
        <authorList>
            <person name="Lai Q."/>
            <person name="Shao Z."/>
        </authorList>
    </citation>
    <scope>NUCLEOTIDE SEQUENCE [LARGE SCALE GENOMIC DNA]</scope>
    <source>
        <strain evidence="32 33">19-m-6</strain>
    </source>
</reference>
<dbReference type="GO" id="GO:0071555">
    <property type="term" value="P:cell wall organization"/>
    <property type="evidence" value="ECO:0007669"/>
    <property type="project" value="UniProtKB-KW"/>
</dbReference>
<keyword evidence="8" id="KW-1003">Cell membrane</keyword>
<dbReference type="GO" id="GO:0005886">
    <property type="term" value="C:plasma membrane"/>
    <property type="evidence" value="ECO:0007669"/>
    <property type="project" value="UniProtKB-SubCell"/>
</dbReference>
<comment type="similarity">
    <text evidence="4">In the C-terminal section; belongs to the transpeptidase family.</text>
</comment>
<dbReference type="SUPFAM" id="SSF56601">
    <property type="entry name" value="beta-lactamase/transpeptidase-like"/>
    <property type="match status" value="1"/>
</dbReference>
<keyword evidence="21" id="KW-0046">Antibiotic resistance</keyword>
<comment type="similarity">
    <text evidence="5">In the N-terminal section; belongs to the glycosyltransferase 51 family.</text>
</comment>
<evidence type="ECO:0000256" key="9">
    <source>
        <dbReference type="ARBA" id="ARBA00022519"/>
    </source>
</evidence>
<evidence type="ECO:0000256" key="21">
    <source>
        <dbReference type="ARBA" id="ARBA00023251"/>
    </source>
</evidence>
<evidence type="ECO:0000256" key="18">
    <source>
        <dbReference type="ARBA" id="ARBA00022984"/>
    </source>
</evidence>
<dbReference type="FunFam" id="1.10.3810.10:FF:000003">
    <property type="entry name" value="Penicillin-binding protein 1a"/>
    <property type="match status" value="1"/>
</dbReference>
<dbReference type="GO" id="GO:0008658">
    <property type="term" value="F:penicillin binding"/>
    <property type="evidence" value="ECO:0007669"/>
    <property type="project" value="InterPro"/>
</dbReference>
<dbReference type="InterPro" id="IPR050396">
    <property type="entry name" value="Glycosyltr_51/Transpeptidase"/>
</dbReference>
<evidence type="ECO:0000259" key="31">
    <source>
        <dbReference type="Pfam" id="PF17092"/>
    </source>
</evidence>
<dbReference type="SUPFAM" id="SSF53955">
    <property type="entry name" value="Lysozyme-like"/>
    <property type="match status" value="1"/>
</dbReference>
<dbReference type="GO" id="GO:0009002">
    <property type="term" value="F:serine-type D-Ala-D-Ala carboxypeptidase activity"/>
    <property type="evidence" value="ECO:0007669"/>
    <property type="project" value="UniProtKB-EC"/>
</dbReference>
<evidence type="ECO:0000256" key="17">
    <source>
        <dbReference type="ARBA" id="ARBA00022968"/>
    </source>
</evidence>
<comment type="catalytic activity">
    <reaction evidence="24">
        <text>Preferential cleavage: (Ac)2-L-Lys-D-Ala-|-D-Ala. Also transpeptidation of peptidyl-alanyl moieties that are N-acyl substituents of D-alanine.</text>
        <dbReference type="EC" id="3.4.16.4"/>
    </reaction>
</comment>
<dbReference type="InterPro" id="IPR031376">
    <property type="entry name" value="PCB_OB"/>
</dbReference>
<evidence type="ECO:0000259" key="29">
    <source>
        <dbReference type="Pfam" id="PF00905"/>
    </source>
</evidence>
<evidence type="ECO:0000256" key="5">
    <source>
        <dbReference type="ARBA" id="ARBA00007739"/>
    </source>
</evidence>
<evidence type="ECO:0000256" key="12">
    <source>
        <dbReference type="ARBA" id="ARBA00022676"/>
    </source>
</evidence>
<dbReference type="GO" id="GO:0008955">
    <property type="term" value="F:peptidoglycan glycosyltransferase activity"/>
    <property type="evidence" value="ECO:0007669"/>
    <property type="project" value="UniProtKB-EC"/>
</dbReference>
<dbReference type="InterPro" id="IPR012340">
    <property type="entry name" value="NA-bd_OB-fold"/>
</dbReference>
<feature type="region of interest" description="Disordered" evidence="28">
    <location>
        <begin position="657"/>
        <end position="689"/>
    </location>
</feature>
<evidence type="ECO:0000256" key="19">
    <source>
        <dbReference type="ARBA" id="ARBA00022989"/>
    </source>
</evidence>
<evidence type="ECO:0000256" key="1">
    <source>
        <dbReference type="ARBA" id="ARBA00002624"/>
    </source>
</evidence>
<keyword evidence="12" id="KW-0328">Glycosyltransferase</keyword>
<keyword evidence="23" id="KW-0961">Cell wall biogenesis/degradation</keyword>
<evidence type="ECO:0000256" key="3">
    <source>
        <dbReference type="ARBA" id="ARBA00004752"/>
    </source>
</evidence>
<keyword evidence="16" id="KW-0133">Cell shape</keyword>
<dbReference type="Gene3D" id="2.40.50.140">
    <property type="entry name" value="Nucleic acid-binding proteins"/>
    <property type="match status" value="1"/>
</dbReference>
<dbReference type="GO" id="GO:0046677">
    <property type="term" value="P:response to antibiotic"/>
    <property type="evidence" value="ECO:0007669"/>
    <property type="project" value="UniProtKB-KW"/>
</dbReference>
<protein>
    <recommendedName>
        <fullName evidence="7">Penicillin-binding protein 1A</fullName>
        <ecNumber evidence="25">2.4.99.28</ecNumber>
        <ecNumber evidence="6">3.4.16.4</ecNumber>
    </recommendedName>
</protein>
<sequence length="859" mass="94902">MRLPTWTRILLLLTTAGAGGGLLVLAATYLYLAPQLPPASQIREVEYQIPLRIYSRDMKLISEYGEKRRQPVSYEQLPEQLVQAVLAAEDERFFSHNGVDLKGLLRAAVELARYREIRSGGSTITMQVARNFFLDREQRFLRKFNEIVLAIQIERVLSKQEILELYLNKIYLGHRSYGAEAAAQVYYGKSISDLSVAQLAMIAGLPKAPSAYNPITNPERALVRRNWILFRMEETGALSHEERLAAQKDPVTARFHAARPEVDGAYFAEMVRLQAMELVSEDLYTAGIRIITTLDSDRQTAAVNALREGLHSYDERHGYRGPLAERDISELPSLPEISSAETEAAPETDAPAPQDEEVVEKTITGQDPDIAAWASLIQDQTRIGPLNPAIVTAITDKSADVLFRDGKRAQLAWDDIRWARKHINDKYVGEEPSKTSQVLTPGHVIYVRPAGSGETRRWRLAQLPRAQSALVSLNPDNGAIEAMQGGYSFSVSNFNRAVQSKRQAGSVFKPFVYTSALENGFTPASIINDAPVVFDDEKLETAWRPTGASGKFYGPTRMREALYRSLNLVSIRILRQIGISQAMGTLDRFGLPTDTFQRDLSLALGSASVTPMEIATAYSIFANGGYRVSPWGILSIEKENGDVLWKAPETVLCEKQDCQQAEASPIPEPPSLDEALGSEDDFDTADTDNDHIVIQPGPVMAPRVLDARIAWLMNSMLQDVVRRGTGHLANSLGRRDLAGKTGTTNDQVDAWFSGYSPELVATVWVGFDNPSTLGWGEYGGKAALPIWMSYMGPALKGVPDRQMEQPSGITTVRINPESGLLARPQNPDSITEYFIENQLPDLEPPLGLAGGNSAPEQIF</sequence>
<evidence type="ECO:0000256" key="6">
    <source>
        <dbReference type="ARBA" id="ARBA00012448"/>
    </source>
</evidence>
<dbReference type="UniPathway" id="UPA00219"/>
<dbReference type="eggNOG" id="COG5009">
    <property type="taxonomic scope" value="Bacteria"/>
</dbReference>
<keyword evidence="14" id="KW-0812">Transmembrane</keyword>
<dbReference type="NCBIfam" id="TIGR02074">
    <property type="entry name" value="PBP_1a_fam"/>
    <property type="match status" value="1"/>
</dbReference>
<keyword evidence="15" id="KW-0378">Hydrolase</keyword>
<evidence type="ECO:0000256" key="27">
    <source>
        <dbReference type="ARBA" id="ARBA00060592"/>
    </source>
</evidence>
<dbReference type="Gene3D" id="1.10.3810.10">
    <property type="entry name" value="Biosynthetic peptidoglycan transglycosylase-like"/>
    <property type="match status" value="1"/>
</dbReference>
<evidence type="ECO:0000256" key="15">
    <source>
        <dbReference type="ARBA" id="ARBA00022801"/>
    </source>
</evidence>
<evidence type="ECO:0000313" key="33">
    <source>
        <dbReference type="Proteomes" id="UP000029444"/>
    </source>
</evidence>
<evidence type="ECO:0000256" key="7">
    <source>
        <dbReference type="ARBA" id="ARBA00018638"/>
    </source>
</evidence>
<evidence type="ECO:0000259" key="30">
    <source>
        <dbReference type="Pfam" id="PF00912"/>
    </source>
</evidence>
<evidence type="ECO:0000256" key="23">
    <source>
        <dbReference type="ARBA" id="ARBA00023316"/>
    </source>
</evidence>
<keyword evidence="18" id="KW-0573">Peptidoglycan synthesis</keyword>
<dbReference type="PANTHER" id="PTHR32282:SF27">
    <property type="entry name" value="PENICILLIN-BINDING PROTEIN 1A"/>
    <property type="match status" value="1"/>
</dbReference>
<evidence type="ECO:0000256" key="20">
    <source>
        <dbReference type="ARBA" id="ARBA00023136"/>
    </source>
</evidence>
<evidence type="ECO:0000256" key="22">
    <source>
        <dbReference type="ARBA" id="ARBA00023268"/>
    </source>
</evidence>
<dbReference type="RefSeq" id="WP_035233293.1">
    <property type="nucleotide sequence ID" value="NZ_ARXV01000009.1"/>
</dbReference>
<keyword evidence="22" id="KW-0511">Multifunctional enzyme</keyword>
<dbReference type="GO" id="GO:0030288">
    <property type="term" value="C:outer membrane-bounded periplasmic space"/>
    <property type="evidence" value="ECO:0007669"/>
    <property type="project" value="TreeGrafter"/>
</dbReference>
<evidence type="ECO:0000256" key="26">
    <source>
        <dbReference type="ARBA" id="ARBA00049902"/>
    </source>
</evidence>
<feature type="compositionally biased region" description="Acidic residues" evidence="28">
    <location>
        <begin position="676"/>
        <end position="687"/>
    </location>
</feature>
<dbReference type="AlphaFoldDB" id="A0A095SI54"/>
<evidence type="ECO:0000256" key="10">
    <source>
        <dbReference type="ARBA" id="ARBA00022645"/>
    </source>
</evidence>
<dbReference type="GO" id="GO:0008360">
    <property type="term" value="P:regulation of cell shape"/>
    <property type="evidence" value="ECO:0007669"/>
    <property type="project" value="UniProtKB-KW"/>
</dbReference>
<dbReference type="PATRIC" id="fig|1177154.3.peg.2420"/>
<keyword evidence="20" id="KW-0472">Membrane</keyword>
<evidence type="ECO:0000256" key="14">
    <source>
        <dbReference type="ARBA" id="ARBA00022692"/>
    </source>
</evidence>
<dbReference type="OrthoDB" id="9766909at2"/>
<evidence type="ECO:0000256" key="25">
    <source>
        <dbReference type="ARBA" id="ARBA00044770"/>
    </source>
</evidence>